<proteinExistence type="inferred from homology"/>
<evidence type="ECO:0000256" key="2">
    <source>
        <dbReference type="PIRSR" id="PIRSR002703-1"/>
    </source>
</evidence>
<sequence length="205" mass="21565">MATSSYMANMATSTPFISLYSLFFIQIISGSYSAQIIVTNNCTYKVWPAILSAAGTSPLSTTGFAIQPGDSNTLDVPPTWSGRLWGRTLCSLDNTGKFSCATGDCGSSTIECTGGKAAPPVTVVELTLNGTGGLDFYEMSLVDGFNLPVRVDPLGRNCMGTGCPLDLNVMCPTELKVIRDGETVACAADPSLSTEFFKAACPLDH</sequence>
<dbReference type="PIRSF" id="PIRSF002703">
    <property type="entry name" value="Thaumatin"/>
    <property type="match status" value="1"/>
</dbReference>
<comment type="caution">
    <text evidence="3">The sequence shown here is derived from an EMBL/GenBank/DDBJ whole genome shotgun (WGS) entry which is preliminary data.</text>
</comment>
<dbReference type="PROSITE" id="PS51367">
    <property type="entry name" value="THAUMATIN_2"/>
    <property type="match status" value="1"/>
</dbReference>
<feature type="non-terminal residue" evidence="3">
    <location>
        <position position="1"/>
    </location>
</feature>
<dbReference type="AlphaFoldDB" id="A0A371IDK7"/>
<protein>
    <recommendedName>
        <fullName evidence="5">Thaumatin-like protein 1</fullName>
    </recommendedName>
</protein>
<evidence type="ECO:0008006" key="5">
    <source>
        <dbReference type="Google" id="ProtNLM"/>
    </source>
</evidence>
<dbReference type="SMART" id="SM00205">
    <property type="entry name" value="THN"/>
    <property type="match status" value="1"/>
</dbReference>
<dbReference type="InterPro" id="IPR037176">
    <property type="entry name" value="Osmotin/thaumatin-like_sf"/>
</dbReference>
<organism evidence="3 4">
    <name type="scientific">Mucuna pruriens</name>
    <name type="common">Velvet bean</name>
    <name type="synonym">Dolichos pruriens</name>
    <dbReference type="NCBI Taxonomy" id="157652"/>
    <lineage>
        <taxon>Eukaryota</taxon>
        <taxon>Viridiplantae</taxon>
        <taxon>Streptophyta</taxon>
        <taxon>Embryophyta</taxon>
        <taxon>Tracheophyta</taxon>
        <taxon>Spermatophyta</taxon>
        <taxon>Magnoliopsida</taxon>
        <taxon>eudicotyledons</taxon>
        <taxon>Gunneridae</taxon>
        <taxon>Pentapetalae</taxon>
        <taxon>rosids</taxon>
        <taxon>fabids</taxon>
        <taxon>Fabales</taxon>
        <taxon>Fabaceae</taxon>
        <taxon>Papilionoideae</taxon>
        <taxon>50 kb inversion clade</taxon>
        <taxon>NPAAA clade</taxon>
        <taxon>indigoferoid/millettioid clade</taxon>
        <taxon>Phaseoleae</taxon>
        <taxon>Mucuna</taxon>
    </lineage>
</organism>
<evidence type="ECO:0000256" key="1">
    <source>
        <dbReference type="ARBA" id="ARBA00010607"/>
    </source>
</evidence>
<dbReference type="Proteomes" id="UP000257109">
    <property type="component" value="Unassembled WGS sequence"/>
</dbReference>
<keyword evidence="2" id="KW-1015">Disulfide bond</keyword>
<name>A0A371IDK7_MUCPR</name>
<evidence type="ECO:0000313" key="3">
    <source>
        <dbReference type="EMBL" id="RDY13084.1"/>
    </source>
</evidence>
<dbReference type="Gene3D" id="2.60.110.10">
    <property type="entry name" value="Thaumatin"/>
    <property type="match status" value="1"/>
</dbReference>
<feature type="non-terminal residue" evidence="3">
    <location>
        <position position="205"/>
    </location>
</feature>
<dbReference type="PRINTS" id="PR00347">
    <property type="entry name" value="THAUMATIN"/>
</dbReference>
<reference evidence="3" key="1">
    <citation type="submission" date="2018-05" db="EMBL/GenBank/DDBJ databases">
        <title>Draft genome of Mucuna pruriens seed.</title>
        <authorList>
            <person name="Nnadi N.E."/>
            <person name="Vos R."/>
            <person name="Hasami M.H."/>
            <person name="Devisetty U.K."/>
            <person name="Aguiy J.C."/>
        </authorList>
    </citation>
    <scope>NUCLEOTIDE SEQUENCE [LARGE SCALE GENOMIC DNA]</scope>
    <source>
        <strain evidence="3">JCA_2017</strain>
    </source>
</reference>
<feature type="disulfide bond" evidence="2">
    <location>
        <begin position="171"/>
        <end position="186"/>
    </location>
</feature>
<dbReference type="PANTHER" id="PTHR31048">
    <property type="entry name" value="OS03G0233200 PROTEIN"/>
    <property type="match status" value="1"/>
</dbReference>
<keyword evidence="4" id="KW-1185">Reference proteome</keyword>
<dbReference type="Pfam" id="PF00314">
    <property type="entry name" value="Thaumatin"/>
    <property type="match status" value="1"/>
</dbReference>
<dbReference type="OrthoDB" id="1402671at2759"/>
<comment type="similarity">
    <text evidence="1">Belongs to the thaumatin family.</text>
</comment>
<feature type="disulfide bond" evidence="2">
    <location>
        <begin position="90"/>
        <end position="100"/>
    </location>
</feature>
<evidence type="ECO:0000313" key="4">
    <source>
        <dbReference type="Proteomes" id="UP000257109"/>
    </source>
</evidence>
<feature type="disulfide bond" evidence="2">
    <location>
        <begin position="105"/>
        <end position="112"/>
    </location>
</feature>
<accession>A0A371IDK7</accession>
<gene>
    <name evidence="3" type="ORF">CR513_02039</name>
</gene>
<dbReference type="InterPro" id="IPR001938">
    <property type="entry name" value="Thaumatin"/>
</dbReference>
<dbReference type="SUPFAM" id="SSF49870">
    <property type="entry name" value="Osmotin, thaumatin-like protein"/>
    <property type="match status" value="1"/>
</dbReference>
<dbReference type="EMBL" id="QJKJ01000346">
    <property type="protein sequence ID" value="RDY13084.1"/>
    <property type="molecule type" value="Genomic_DNA"/>
</dbReference>